<dbReference type="InterPro" id="IPR004358">
    <property type="entry name" value="Sig_transdc_His_kin-like_C"/>
</dbReference>
<evidence type="ECO:0000256" key="2">
    <source>
        <dbReference type="ARBA" id="ARBA00012438"/>
    </source>
</evidence>
<proteinExistence type="predicted"/>
<evidence type="ECO:0000313" key="10">
    <source>
        <dbReference type="Proteomes" id="UP000028534"/>
    </source>
</evidence>
<organism evidence="9 10">
    <name type="scientific">Sphingobium yanoikuyae</name>
    <name type="common">Sphingomonas yanoikuyae</name>
    <dbReference type="NCBI Taxonomy" id="13690"/>
    <lineage>
        <taxon>Bacteria</taxon>
        <taxon>Pseudomonadati</taxon>
        <taxon>Pseudomonadota</taxon>
        <taxon>Alphaproteobacteria</taxon>
        <taxon>Sphingomonadales</taxon>
        <taxon>Sphingomonadaceae</taxon>
        <taxon>Sphingobium</taxon>
    </lineage>
</organism>
<accession>A0A084ENG0</accession>
<dbReference type="InterPro" id="IPR036097">
    <property type="entry name" value="HisK_dim/P_sf"/>
</dbReference>
<dbReference type="EMBL" id="JGVR01000009">
    <property type="protein sequence ID" value="KEZ19502.1"/>
    <property type="molecule type" value="Genomic_DNA"/>
</dbReference>
<dbReference type="RefSeq" id="WP_037519119.1">
    <property type="nucleotide sequence ID" value="NZ_JGVR01000009.1"/>
</dbReference>
<dbReference type="EC" id="2.7.13.3" evidence="2"/>
<evidence type="ECO:0000256" key="5">
    <source>
        <dbReference type="ARBA" id="ARBA00022777"/>
    </source>
</evidence>
<keyword evidence="3" id="KW-0808">Transferase</keyword>
<sequence>MSETQAVRRRWLPSQWPADAAGRKNMALLIQLRWIAIAGQLVTILIVQFLMGVRLPLAPMLLVAAVAVLVNAASFAALRPRTDITRAELSVSLLFDVLLLTAQLYLSGGATNPFVSLYLLQVALGVLLLDRASAWGITAVSALCAGLLALDYHPLDLSDRLAGRLFDLHIIGTWICFTMIAVLLVLFITRINRNLQAREAYLASMRQHAAEEEHIVRMGLLASGAAHELGTPLAQLAVVLGDWRRMPEITEHPALVEEVGEMQSAVLRCKAIVTGILLSSGEARGEAPAVTNVRDFIEGIAAEWRRANPGMPLRCDFGPHDYPRIIADPVIRQAVGNLLDNAREAGATYIDLLVGRDSASLNIAVRDNGSGFSQAMLEDFGKPYRSSKGKEGHGLGLFLVVNVVRKLGGSVSASNGADGGALILLRLPLDTVALEEESDSEDDG</sequence>
<evidence type="ECO:0000256" key="7">
    <source>
        <dbReference type="SAM" id="Phobius"/>
    </source>
</evidence>
<dbReference type="Pfam" id="PF02518">
    <property type="entry name" value="HATPase_c"/>
    <property type="match status" value="1"/>
</dbReference>
<feature type="transmembrane region" description="Helical" evidence="7">
    <location>
        <begin position="112"/>
        <end position="129"/>
    </location>
</feature>
<feature type="transmembrane region" description="Helical" evidence="7">
    <location>
        <begin position="170"/>
        <end position="188"/>
    </location>
</feature>
<keyword evidence="7" id="KW-0812">Transmembrane</keyword>
<reference evidence="9 10" key="1">
    <citation type="submission" date="2014-03" db="EMBL/GenBank/DDBJ databases">
        <title>Genome sequence of Sphingobium yanoikuyae B1.</title>
        <authorList>
            <person name="Gan H.M."/>
            <person name="Gan H.Y."/>
            <person name="Savka M.A."/>
        </authorList>
    </citation>
    <scope>NUCLEOTIDE SEQUENCE [LARGE SCALE GENOMIC DNA]</scope>
    <source>
        <strain evidence="9 10">B1</strain>
    </source>
</reference>
<feature type="transmembrane region" description="Helical" evidence="7">
    <location>
        <begin position="57"/>
        <end position="77"/>
    </location>
</feature>
<feature type="transmembrane region" description="Helical" evidence="7">
    <location>
        <begin position="32"/>
        <end position="51"/>
    </location>
</feature>
<dbReference type="CDD" id="cd00075">
    <property type="entry name" value="HATPase"/>
    <property type="match status" value="1"/>
</dbReference>
<feature type="domain" description="Histidine kinase" evidence="8">
    <location>
        <begin position="224"/>
        <end position="431"/>
    </location>
</feature>
<comment type="caution">
    <text evidence="9">The sequence shown here is derived from an EMBL/GenBank/DDBJ whole genome shotgun (WGS) entry which is preliminary data.</text>
</comment>
<name>A0A084ENG0_SPHYA</name>
<dbReference type="Gene3D" id="3.30.565.10">
    <property type="entry name" value="Histidine kinase-like ATPase, C-terminal domain"/>
    <property type="match status" value="1"/>
</dbReference>
<dbReference type="PATRIC" id="fig|13690.10.peg.2081"/>
<protein>
    <recommendedName>
        <fullName evidence="2">histidine kinase</fullName>
        <ecNumber evidence="2">2.7.13.3</ecNumber>
    </recommendedName>
</protein>
<keyword evidence="7" id="KW-1133">Transmembrane helix</keyword>
<keyword evidence="7" id="KW-0472">Membrane</keyword>
<dbReference type="InterPro" id="IPR003594">
    <property type="entry name" value="HATPase_dom"/>
</dbReference>
<dbReference type="PRINTS" id="PR00344">
    <property type="entry name" value="BCTRLSENSOR"/>
</dbReference>
<evidence type="ECO:0000256" key="3">
    <source>
        <dbReference type="ARBA" id="ARBA00022679"/>
    </source>
</evidence>
<dbReference type="GO" id="GO:0005886">
    <property type="term" value="C:plasma membrane"/>
    <property type="evidence" value="ECO:0007669"/>
    <property type="project" value="TreeGrafter"/>
</dbReference>
<dbReference type="Proteomes" id="UP000028534">
    <property type="component" value="Unassembled WGS sequence"/>
</dbReference>
<evidence type="ECO:0000256" key="6">
    <source>
        <dbReference type="ARBA" id="ARBA00022840"/>
    </source>
</evidence>
<dbReference type="InterPro" id="IPR005467">
    <property type="entry name" value="His_kinase_dom"/>
</dbReference>
<feature type="transmembrane region" description="Helical" evidence="7">
    <location>
        <begin position="134"/>
        <end position="150"/>
    </location>
</feature>
<dbReference type="GO" id="GO:0000155">
    <property type="term" value="F:phosphorelay sensor kinase activity"/>
    <property type="evidence" value="ECO:0007669"/>
    <property type="project" value="InterPro"/>
</dbReference>
<comment type="catalytic activity">
    <reaction evidence="1">
        <text>ATP + protein L-histidine = ADP + protein N-phospho-L-histidine.</text>
        <dbReference type="EC" id="2.7.13.3"/>
    </reaction>
</comment>
<dbReference type="InterPro" id="IPR050980">
    <property type="entry name" value="2C_sensor_his_kinase"/>
</dbReference>
<evidence type="ECO:0000256" key="4">
    <source>
        <dbReference type="ARBA" id="ARBA00022741"/>
    </source>
</evidence>
<gene>
    <name evidence="9" type="ORF">CP98_02023</name>
</gene>
<dbReference type="SMART" id="SM00387">
    <property type="entry name" value="HATPase_c"/>
    <property type="match status" value="1"/>
</dbReference>
<evidence type="ECO:0000259" key="8">
    <source>
        <dbReference type="PROSITE" id="PS50109"/>
    </source>
</evidence>
<dbReference type="InterPro" id="IPR036890">
    <property type="entry name" value="HATPase_C_sf"/>
</dbReference>
<keyword evidence="4" id="KW-0547">Nucleotide-binding</keyword>
<keyword evidence="6" id="KW-0067">ATP-binding</keyword>
<dbReference type="eggNOG" id="COG4191">
    <property type="taxonomic scope" value="Bacteria"/>
</dbReference>
<dbReference type="SUPFAM" id="SSF47384">
    <property type="entry name" value="Homodimeric domain of signal transducing histidine kinase"/>
    <property type="match status" value="1"/>
</dbReference>
<dbReference type="PROSITE" id="PS50109">
    <property type="entry name" value="HIS_KIN"/>
    <property type="match status" value="1"/>
</dbReference>
<dbReference type="SUPFAM" id="SSF55874">
    <property type="entry name" value="ATPase domain of HSP90 chaperone/DNA topoisomerase II/histidine kinase"/>
    <property type="match status" value="1"/>
</dbReference>
<dbReference type="PANTHER" id="PTHR44936">
    <property type="entry name" value="SENSOR PROTEIN CREC"/>
    <property type="match status" value="1"/>
</dbReference>
<evidence type="ECO:0000313" key="9">
    <source>
        <dbReference type="EMBL" id="KEZ19502.1"/>
    </source>
</evidence>
<dbReference type="AlphaFoldDB" id="A0A084ENG0"/>
<dbReference type="GO" id="GO:0005524">
    <property type="term" value="F:ATP binding"/>
    <property type="evidence" value="ECO:0007669"/>
    <property type="project" value="UniProtKB-KW"/>
</dbReference>
<evidence type="ECO:0000256" key="1">
    <source>
        <dbReference type="ARBA" id="ARBA00000085"/>
    </source>
</evidence>
<keyword evidence="5 9" id="KW-0418">Kinase</keyword>
<dbReference type="STRING" id="13690.AX777_18720"/>
<feature type="transmembrane region" description="Helical" evidence="7">
    <location>
        <begin position="89"/>
        <end position="106"/>
    </location>
</feature>
<dbReference type="PANTHER" id="PTHR44936:SF10">
    <property type="entry name" value="SENSOR PROTEIN RSTB"/>
    <property type="match status" value="1"/>
</dbReference>